<dbReference type="AlphaFoldDB" id="A0AAF0D3E2"/>
<feature type="region of interest" description="Disordered" evidence="1">
    <location>
        <begin position="273"/>
        <end position="303"/>
    </location>
</feature>
<dbReference type="KEGG" id="oyw:OdinLCB4_003540"/>
<evidence type="ECO:0000256" key="1">
    <source>
        <dbReference type="SAM" id="MobiDB-lite"/>
    </source>
</evidence>
<name>A0AAF0D3E2_ODILC</name>
<feature type="compositionally biased region" description="Low complexity" evidence="1">
    <location>
        <begin position="273"/>
        <end position="283"/>
    </location>
</feature>
<feature type="domain" description="Zinc-ribbon" evidence="2">
    <location>
        <begin position="325"/>
        <end position="347"/>
    </location>
</feature>
<dbReference type="EMBL" id="CP091871">
    <property type="protein sequence ID" value="WEU40987.1"/>
    <property type="molecule type" value="Genomic_DNA"/>
</dbReference>
<accession>A0AAF0D3E2</accession>
<sequence>MPKDLKIYEVDEFDKCPNCGGEIYRGRLNCRWGMIFYYRLKHDLLLDKKGLPIIFEENVRIGNPVKSRFEHAGICRSCLFLFFKAINYEPLRKGFEERFNKTRKELYKKAVEESKKPLNFDKCPVCGNKIDKGYLCDNPPSGCTPGLVFYMQLDKPINGRKEEPIVVAQDFLGHFYEAYFCDTCFTAIGRMEKFLPFAEDFWDRFEAPSKSTVIKLERRLQKLDQLENLQNQASGVSDSELDVQKEFEEYGRPVEEDFEDRMLESILEEISISDENSSGSKGSQLGDLVKAAESDKSDTEIEPKLPYEYLPSVKSCLEPADRFQFCPNCGVENSSKQNVCRKCGSSLPAIR</sequence>
<dbReference type="Proteomes" id="UP000186851">
    <property type="component" value="Chromosome"/>
</dbReference>
<reference evidence="3" key="1">
    <citation type="journal article" date="2017" name="Nature">
        <title>Asgard archaea illuminate the origin of eukaryotic cellular complexity.</title>
        <authorList>
            <person name="Zaremba-Niedzwiedzka K."/>
            <person name="Caceres E.F."/>
            <person name="Saw J.H."/>
            <person name="Backstrom D."/>
            <person name="Juzokaite L."/>
            <person name="Vancaester E."/>
            <person name="Seitz K.W."/>
            <person name="Anantharaman K."/>
            <person name="Starnawski P."/>
            <person name="Kjeldsen K.U."/>
            <person name="Scott M.B."/>
            <person name="Nunoura T."/>
            <person name="Banfield J.F."/>
            <person name="Schramm A."/>
            <person name="Baker B.J."/>
            <person name="Spang A."/>
            <person name="Ettema T.J.G."/>
        </authorList>
    </citation>
    <scope>NUCLEOTIDE SEQUENCE</scope>
    <source>
        <strain evidence="3">LCB_4</strain>
    </source>
</reference>
<organism evidence="3 4">
    <name type="scientific">Odinarchaeota yellowstonii (strain LCB_4)</name>
    <dbReference type="NCBI Taxonomy" id="1841599"/>
    <lineage>
        <taxon>Archaea</taxon>
        <taxon>Promethearchaeati</taxon>
        <taxon>Candidatus Odinarchaeota</taxon>
        <taxon>Candidatus Odinarchaeia</taxon>
        <taxon>Candidatus Odinarchaeales</taxon>
        <taxon>Candidatus Odinarchaeaceae</taxon>
        <taxon>Candidatus Odinarchaeum</taxon>
    </lineage>
</organism>
<dbReference type="Pfam" id="PF13240">
    <property type="entry name" value="Zn_Ribbon_1"/>
    <property type="match status" value="1"/>
</dbReference>
<reference evidence="3" key="2">
    <citation type="journal article" date="2022" name="Nat. Microbiol.">
        <title>A closed Candidatus Odinarchaeum chromosome exposes Asgard archaeal viruses.</title>
        <authorList>
            <person name="Tamarit D."/>
            <person name="Caceres E.F."/>
            <person name="Krupovic M."/>
            <person name="Nijland R."/>
            <person name="Eme L."/>
            <person name="Robinson N.P."/>
            <person name="Ettema T.J.G."/>
        </authorList>
    </citation>
    <scope>NUCLEOTIDE SEQUENCE</scope>
    <source>
        <strain evidence="3">LCB_4</strain>
    </source>
</reference>
<protein>
    <submittedName>
        <fullName evidence="3">Zinc-ribbon domain-containing protein</fullName>
    </submittedName>
</protein>
<evidence type="ECO:0000313" key="4">
    <source>
        <dbReference type="Proteomes" id="UP000186851"/>
    </source>
</evidence>
<gene>
    <name evidence="3" type="ORF">OdinLCB4_003540</name>
</gene>
<feature type="compositionally biased region" description="Basic and acidic residues" evidence="1">
    <location>
        <begin position="290"/>
        <end position="303"/>
    </location>
</feature>
<evidence type="ECO:0000313" key="3">
    <source>
        <dbReference type="EMBL" id="WEU40987.1"/>
    </source>
</evidence>
<proteinExistence type="predicted"/>
<dbReference type="InterPro" id="IPR026870">
    <property type="entry name" value="Zinc_ribbon_dom"/>
</dbReference>
<evidence type="ECO:0000259" key="2">
    <source>
        <dbReference type="Pfam" id="PF13240"/>
    </source>
</evidence>